<accession>A0A7Y0L980</accession>
<dbReference type="PANTHER" id="PTHR47197">
    <property type="entry name" value="PROTEIN NIRF"/>
    <property type="match status" value="1"/>
</dbReference>
<dbReference type="InterPro" id="IPR015943">
    <property type="entry name" value="WD40/YVTN_repeat-like_dom_sf"/>
</dbReference>
<dbReference type="SUPFAM" id="SSF50998">
    <property type="entry name" value="Quinoprotein alcohol dehydrogenase-like"/>
    <property type="match status" value="1"/>
</dbReference>
<comment type="caution">
    <text evidence="3">The sequence shown here is derived from an EMBL/GenBank/DDBJ whole genome shotgun (WGS) entry which is preliminary data.</text>
</comment>
<reference evidence="3 4" key="1">
    <citation type="submission" date="2020-04" db="EMBL/GenBank/DDBJ databases">
        <authorList>
            <person name="Zhang R."/>
            <person name="Schippers A."/>
        </authorList>
    </citation>
    <scope>NUCLEOTIDE SEQUENCE [LARGE SCALE GENOMIC DNA]</scope>
    <source>
        <strain evidence="3 4">DSM 109850</strain>
    </source>
</reference>
<dbReference type="InterPro" id="IPR011047">
    <property type="entry name" value="Quinoprotein_ADH-like_sf"/>
</dbReference>
<feature type="compositionally biased region" description="Low complexity" evidence="1">
    <location>
        <begin position="51"/>
        <end position="65"/>
    </location>
</feature>
<name>A0A7Y0L980_9FIRM</name>
<dbReference type="Proteomes" id="UP000533476">
    <property type="component" value="Unassembled WGS sequence"/>
</dbReference>
<dbReference type="RefSeq" id="WP_169103046.1">
    <property type="nucleotide sequence ID" value="NZ_JABBVZ010000159.1"/>
</dbReference>
<proteinExistence type="predicted"/>
<dbReference type="EMBL" id="JABBVZ010000159">
    <property type="protein sequence ID" value="NMP24840.1"/>
    <property type="molecule type" value="Genomic_DNA"/>
</dbReference>
<dbReference type="PROSITE" id="PS51257">
    <property type="entry name" value="PROKAR_LIPOPROTEIN"/>
    <property type="match status" value="1"/>
</dbReference>
<organism evidence="3 4">
    <name type="scientific">Sulfobacillus harzensis</name>
    <dbReference type="NCBI Taxonomy" id="2729629"/>
    <lineage>
        <taxon>Bacteria</taxon>
        <taxon>Bacillati</taxon>
        <taxon>Bacillota</taxon>
        <taxon>Clostridia</taxon>
        <taxon>Eubacteriales</taxon>
        <taxon>Clostridiales Family XVII. Incertae Sedis</taxon>
        <taxon>Sulfobacillus</taxon>
    </lineage>
</organism>
<dbReference type="InterPro" id="IPR051200">
    <property type="entry name" value="Host-pathogen_enzymatic-act"/>
</dbReference>
<feature type="region of interest" description="Disordered" evidence="1">
    <location>
        <begin position="34"/>
        <end position="65"/>
    </location>
</feature>
<evidence type="ECO:0000256" key="2">
    <source>
        <dbReference type="SAM" id="SignalP"/>
    </source>
</evidence>
<evidence type="ECO:0000256" key="1">
    <source>
        <dbReference type="SAM" id="MobiDB-lite"/>
    </source>
</evidence>
<feature type="compositionally biased region" description="Low complexity" evidence="1">
    <location>
        <begin position="34"/>
        <end position="43"/>
    </location>
</feature>
<gene>
    <name evidence="3" type="ORF">HIJ39_21255</name>
</gene>
<feature type="chain" id="PRO_5030580652" evidence="2">
    <location>
        <begin position="29"/>
        <end position="380"/>
    </location>
</feature>
<keyword evidence="4" id="KW-1185">Reference proteome</keyword>
<sequence>MKKRNQGRWLALAATASMVLAGCGTASAKTIASAPAGHSASHPTMATNSPASSNSMSQGTTSSGMAGSLKGIPSDILIGAAASPPSGPGNGTLSITNIGMKRTWTVPLAANANAFQVAIGHGLVYVPTLGGKTYIVSIASHKVVSSFNSPLNVRIATLAEADHLLILTSATSVTAYSPPSDKPVWKLPKIGGNTLAVAGQDGYLSSTGSSSTAIIDLKNGHVVKTIPVGQIENSVYDPQHHTLWLADWFNGDMTIVNTMTNRIVRVSHQAEGGGFSMSNKMSAPGGFMQLAVSPSGQSVYAASFSGNIMVYNAETNRFQKNIPVKIPMAKLSGLAIDPSGQYAYTTVESDKETVALSLKTGQIVGKETGLMSNRWFVTRH</sequence>
<dbReference type="Gene3D" id="2.130.10.10">
    <property type="entry name" value="YVTN repeat-like/Quinoprotein amine dehydrogenase"/>
    <property type="match status" value="2"/>
</dbReference>
<feature type="signal peptide" evidence="2">
    <location>
        <begin position="1"/>
        <end position="28"/>
    </location>
</feature>
<keyword evidence="2" id="KW-0732">Signal</keyword>
<evidence type="ECO:0000313" key="3">
    <source>
        <dbReference type="EMBL" id="NMP24840.1"/>
    </source>
</evidence>
<evidence type="ECO:0000313" key="4">
    <source>
        <dbReference type="Proteomes" id="UP000533476"/>
    </source>
</evidence>
<dbReference type="AlphaFoldDB" id="A0A7Y0L980"/>
<protein>
    <submittedName>
        <fullName evidence="3">Uncharacterized protein</fullName>
    </submittedName>
</protein>
<dbReference type="PANTHER" id="PTHR47197:SF3">
    <property type="entry name" value="DIHYDRO-HEME D1 DEHYDROGENASE"/>
    <property type="match status" value="1"/>
</dbReference>